<dbReference type="AlphaFoldDB" id="A0A9P7UY49"/>
<dbReference type="GeneID" id="66073305"/>
<accession>A0A9P7UY49</accession>
<reference evidence="2" key="1">
    <citation type="journal article" date="2021" name="Genome Biol. Evol.">
        <title>The assembled and annotated genome of the fairy-ring fungus Marasmius oreades.</title>
        <authorList>
            <person name="Hiltunen M."/>
            <person name="Ament-Velasquez S.L."/>
            <person name="Johannesson H."/>
        </authorList>
    </citation>
    <scope>NUCLEOTIDE SEQUENCE</scope>
    <source>
        <strain evidence="2">03SP1</strain>
    </source>
</reference>
<keyword evidence="3" id="KW-1185">Reference proteome</keyword>
<proteinExistence type="predicted"/>
<evidence type="ECO:0000256" key="1">
    <source>
        <dbReference type="SAM" id="MobiDB-lite"/>
    </source>
</evidence>
<dbReference type="RefSeq" id="XP_043013290.1">
    <property type="nucleotide sequence ID" value="XM_043148690.1"/>
</dbReference>
<evidence type="ECO:0000313" key="3">
    <source>
        <dbReference type="Proteomes" id="UP001049176"/>
    </source>
</evidence>
<dbReference type="KEGG" id="more:E1B28_004229"/>
<dbReference type="Proteomes" id="UP001049176">
    <property type="component" value="Chromosome 2"/>
</dbReference>
<feature type="region of interest" description="Disordered" evidence="1">
    <location>
        <begin position="19"/>
        <end position="41"/>
    </location>
</feature>
<feature type="compositionally biased region" description="Basic residues" evidence="1">
    <location>
        <begin position="19"/>
        <end position="30"/>
    </location>
</feature>
<organism evidence="2 3">
    <name type="scientific">Marasmius oreades</name>
    <name type="common">fairy-ring Marasmius</name>
    <dbReference type="NCBI Taxonomy" id="181124"/>
    <lineage>
        <taxon>Eukaryota</taxon>
        <taxon>Fungi</taxon>
        <taxon>Dikarya</taxon>
        <taxon>Basidiomycota</taxon>
        <taxon>Agaricomycotina</taxon>
        <taxon>Agaricomycetes</taxon>
        <taxon>Agaricomycetidae</taxon>
        <taxon>Agaricales</taxon>
        <taxon>Marasmiineae</taxon>
        <taxon>Marasmiaceae</taxon>
        <taxon>Marasmius</taxon>
    </lineage>
</organism>
<gene>
    <name evidence="2" type="ORF">E1B28_004229</name>
</gene>
<evidence type="ECO:0000313" key="2">
    <source>
        <dbReference type="EMBL" id="KAG7096820.1"/>
    </source>
</evidence>
<sequence length="230" mass="26759">MQRPRHHRQLYKLRLHQRRTSMSPKKRRRIEVKAPPPPPTTRVKFKEVEANIMPQCLAPWKQASERVGEHFNPNAYRNPLGYFLPDPQMIAVCGLESGNYSTWTAYITVWLKLHHVLCYRLRTSSVTPLGPSRWRTVLGIKKMAFKEKKAAKQKAEVEEILMEILKNAGNTTSVNLDRLDTAKVEWNGSPLEVSTAPTAKLKEILWELFELSFQYELLMMDRRFYGGLKP</sequence>
<name>A0A9P7UY49_9AGAR</name>
<dbReference type="OrthoDB" id="2634326at2759"/>
<comment type="caution">
    <text evidence="2">The sequence shown here is derived from an EMBL/GenBank/DDBJ whole genome shotgun (WGS) entry which is preliminary data.</text>
</comment>
<dbReference type="EMBL" id="CM032182">
    <property type="protein sequence ID" value="KAG7096820.1"/>
    <property type="molecule type" value="Genomic_DNA"/>
</dbReference>
<protein>
    <submittedName>
        <fullName evidence="2">Uncharacterized protein</fullName>
    </submittedName>
</protein>